<dbReference type="SUPFAM" id="SSF53098">
    <property type="entry name" value="Ribonuclease H-like"/>
    <property type="match status" value="1"/>
</dbReference>
<dbReference type="Gene3D" id="3.30.420.10">
    <property type="entry name" value="Ribonuclease H-like superfamily/Ribonuclease H"/>
    <property type="match status" value="1"/>
</dbReference>
<dbReference type="GO" id="GO:0003676">
    <property type="term" value="F:nucleic acid binding"/>
    <property type="evidence" value="ECO:0007669"/>
    <property type="project" value="InterPro"/>
</dbReference>
<dbReference type="InterPro" id="IPR036397">
    <property type="entry name" value="RNaseH_sf"/>
</dbReference>
<dbReference type="EMBL" id="KU886223">
    <property type="protein sequence ID" value="ANH51475.1"/>
    <property type="molecule type" value="Genomic_DNA"/>
</dbReference>
<organism evidence="1 2">
    <name type="scientific">Erwinia phage vB_EamM_Simmy50</name>
    <dbReference type="NCBI Taxonomy" id="1815988"/>
    <lineage>
        <taxon>Viruses</taxon>
        <taxon>Duplodnaviria</taxon>
        <taxon>Heunggongvirae</taxon>
        <taxon>Uroviricota</taxon>
        <taxon>Caudoviricetes</taxon>
        <taxon>Chimalliviridae</taxon>
        <taxon>Agricanvirus</taxon>
        <taxon>Agricanvirus simmy50</taxon>
    </lineage>
</organism>
<evidence type="ECO:0000313" key="2">
    <source>
        <dbReference type="Proteomes" id="UP000222975"/>
    </source>
</evidence>
<sequence>MKGGASALPLGSLMMVLQDGRPVEELLQVSIDPGTDTVGVTLLGLHPITLEMTWKESFTLYGSLLNYRSELVFQEDRNRDARLKGLTDALLRYLCTVRPHVVVFEDNFLRHSPQAFKALIESVEAIKRAVWGYNPYLPFYEISPMQAKGAVNAIAPRGQKHDKELVRKGLMNYPRLQIPHAVLQTLSEHAVDSVAIGIYGLEQLSLALSAAHWR</sequence>
<keyword evidence="2" id="KW-1185">Reference proteome</keyword>
<dbReference type="InterPro" id="IPR012337">
    <property type="entry name" value="RNaseH-like_sf"/>
</dbReference>
<reference evidence="2" key="1">
    <citation type="submission" date="2016-03" db="EMBL/GenBank/DDBJ databases">
        <authorList>
            <person name="Sharma R."/>
            <person name="Simister A.R."/>
            <person name="Berg J.A."/>
            <person name="Jensen G.L."/>
            <person name="Keele B.R."/>
            <person name="Ward M.E.H."/>
            <person name="Breakwell D.P."/>
            <person name="Hope S."/>
            <person name="Grose J.H."/>
        </authorList>
    </citation>
    <scope>NUCLEOTIDE SEQUENCE [LARGE SCALE GENOMIC DNA]</scope>
</reference>
<accession>A0A173GD36</accession>
<dbReference type="Proteomes" id="UP000222975">
    <property type="component" value="Segment"/>
</dbReference>
<gene>
    <name evidence="1" type="ORF">SIMMY50_13</name>
</gene>
<proteinExistence type="predicted"/>
<name>A0A173GD36_9CAUD</name>
<protein>
    <submittedName>
        <fullName evidence="1">Uncharacterized protein</fullName>
    </submittedName>
</protein>
<evidence type="ECO:0000313" key="1">
    <source>
        <dbReference type="EMBL" id="ANH51475.1"/>
    </source>
</evidence>